<reference evidence="3" key="1">
    <citation type="journal article" date="2019" name="Genome Announc.">
        <title>Draft Genome Sequence of Pseudoalteromonas piscicida Strain 36Y ROTHPW, an Hypersaline Seawater Isolate from the South Coast of Sonora, Mexico.</title>
        <authorList>
            <person name="Sanchez-Diaz R."/>
            <person name="Molina-Garza Z.J."/>
            <person name="Cruz-Suarez L.E."/>
            <person name="Selvin J."/>
            <person name="Kiran G.S."/>
            <person name="Ibarra-Gamez J.C."/>
            <person name="Gomez-Gil B."/>
            <person name="Galaviz-Silva L."/>
        </authorList>
    </citation>
    <scope>NUCLEOTIDE SEQUENCE [LARGE SCALE GENOMIC DNA]</scope>
    <source>
        <strain evidence="3">36Y_RITHPW</strain>
    </source>
</reference>
<organism evidence="2 3">
    <name type="scientific">Pseudoalteromonas piscicida</name>
    <dbReference type="NCBI Taxonomy" id="43662"/>
    <lineage>
        <taxon>Bacteria</taxon>
        <taxon>Pseudomonadati</taxon>
        <taxon>Pseudomonadota</taxon>
        <taxon>Gammaproteobacteria</taxon>
        <taxon>Alteromonadales</taxon>
        <taxon>Pseudoalteromonadaceae</taxon>
        <taxon>Pseudoalteromonas</taxon>
    </lineage>
</organism>
<feature type="transmembrane region" description="Helical" evidence="1">
    <location>
        <begin position="56"/>
        <end position="77"/>
    </location>
</feature>
<feature type="transmembrane region" description="Helical" evidence="1">
    <location>
        <begin position="83"/>
        <end position="103"/>
    </location>
</feature>
<proteinExistence type="predicted"/>
<comment type="caution">
    <text evidence="2">The sequence shown here is derived from an EMBL/GenBank/DDBJ whole genome shotgun (WGS) entry which is preliminary data.</text>
</comment>
<keyword evidence="1" id="KW-0812">Transmembrane</keyword>
<accession>A0A2A5JNQ9</accession>
<dbReference type="AlphaFoldDB" id="A0A2A5JNQ9"/>
<keyword evidence="3" id="KW-1185">Reference proteome</keyword>
<gene>
    <name evidence="2" type="ORF">CEX98_14320</name>
</gene>
<name>A0A2A5JNQ9_PSEO7</name>
<keyword evidence="1" id="KW-0472">Membrane</keyword>
<dbReference type="Proteomes" id="UP000228621">
    <property type="component" value="Unassembled WGS sequence"/>
</dbReference>
<evidence type="ECO:0000313" key="2">
    <source>
        <dbReference type="EMBL" id="PCK31050.1"/>
    </source>
</evidence>
<protein>
    <submittedName>
        <fullName evidence="2">Uncharacterized protein</fullName>
    </submittedName>
</protein>
<dbReference type="EMBL" id="NKHF01000065">
    <property type="protein sequence ID" value="PCK31050.1"/>
    <property type="molecule type" value="Genomic_DNA"/>
</dbReference>
<keyword evidence="1" id="KW-1133">Transmembrane helix</keyword>
<evidence type="ECO:0000256" key="1">
    <source>
        <dbReference type="SAM" id="Phobius"/>
    </source>
</evidence>
<evidence type="ECO:0000313" key="3">
    <source>
        <dbReference type="Proteomes" id="UP000228621"/>
    </source>
</evidence>
<sequence length="111" mass="12811">MAEHREVPLINGYIIRVMLLPNITFHRGFISVQIFLWKLFGNIWEGLKMKIVKTVLSVLIAIAFIVTFSDLLQYLLLFPAKSVKVIFVLLMVSMVWLLVSIYLRNPKSTTS</sequence>